<evidence type="ECO:0000313" key="1">
    <source>
        <dbReference type="EMBL" id="BDU63460.1"/>
    </source>
</evidence>
<dbReference type="Proteomes" id="UP001317516">
    <property type="component" value="Plasmid p59"/>
</dbReference>
<sequence length="57" mass="6642">MKKGKILETLGFDEFVRMYSSNMEVLHKNKYANGVDKYNYFKKFKDLKTLVGSTIDG</sequence>
<evidence type="ECO:0000313" key="2">
    <source>
        <dbReference type="Proteomes" id="UP001317516"/>
    </source>
</evidence>
<keyword evidence="1" id="KW-0614">Plasmid</keyword>
<evidence type="ECO:0008006" key="3">
    <source>
        <dbReference type="Google" id="ProtNLM"/>
    </source>
</evidence>
<accession>A0ABN6UUH5</accession>
<protein>
    <recommendedName>
        <fullName evidence="3">BppA</fullName>
    </recommendedName>
</protein>
<reference evidence="1 2" key="1">
    <citation type="submission" date="2022-11" db="EMBL/GenBank/DDBJ databases">
        <title>Genome sequence of clinical isolate of the human pathogenic Borrelia fainii.</title>
        <authorList>
            <person name="Itokawa K."/>
            <person name="Sato K."/>
            <person name="Qiu Y."/>
        </authorList>
    </citation>
    <scope>NUCLEOTIDE SEQUENCE [LARGE SCALE GENOMIC DNA]</scope>
    <source>
        <strain evidence="1 2">Qtaro</strain>
        <plasmid evidence="1 2">p59</plasmid>
    </source>
</reference>
<name>A0ABN6UUH5_9SPIR</name>
<organism evidence="1 2">
    <name type="scientific">Candidatus Borrelia fainii</name>
    <dbReference type="NCBI Taxonomy" id="2518322"/>
    <lineage>
        <taxon>Bacteria</taxon>
        <taxon>Pseudomonadati</taxon>
        <taxon>Spirochaetota</taxon>
        <taxon>Spirochaetia</taxon>
        <taxon>Spirochaetales</taxon>
        <taxon>Borreliaceae</taxon>
        <taxon>Borrelia</taxon>
    </lineage>
</organism>
<keyword evidence="2" id="KW-1185">Reference proteome</keyword>
<dbReference type="RefSeq" id="WP_281862350.1">
    <property type="nucleotide sequence ID" value="NZ_AP027072.1"/>
</dbReference>
<gene>
    <name evidence="1" type="ORF">BOFE_10000</name>
</gene>
<dbReference type="EMBL" id="AP027072">
    <property type="protein sequence ID" value="BDU63460.1"/>
    <property type="molecule type" value="Genomic_DNA"/>
</dbReference>
<proteinExistence type="predicted"/>
<geneLocation type="plasmid" evidence="1 2">
    <name>p59</name>
</geneLocation>